<dbReference type="GeneID" id="30012752"/>
<comment type="caution">
    <text evidence="2">The sequence shown here is derived from an EMBL/GenBank/DDBJ whole genome shotgun (WGS) entry which is preliminary data.</text>
</comment>
<accession>A0A178ZED5</accession>
<dbReference type="EMBL" id="LVYI01000007">
    <property type="protein sequence ID" value="OAP57846.1"/>
    <property type="molecule type" value="Genomic_DNA"/>
</dbReference>
<dbReference type="Proteomes" id="UP000078343">
    <property type="component" value="Unassembled WGS sequence"/>
</dbReference>
<name>A0A178ZED5_9EURO</name>
<dbReference type="OrthoDB" id="4139975at2759"/>
<protein>
    <submittedName>
        <fullName evidence="2">Uncharacterized protein</fullName>
    </submittedName>
</protein>
<evidence type="ECO:0000313" key="3">
    <source>
        <dbReference type="Proteomes" id="UP000078343"/>
    </source>
</evidence>
<sequence>MSSARSSKRQKLQHPGSRSNPIQISDDETGSEAGDLSTAASEPDSLRPLLFVLDTLNRDEHLGMILERARVANTSQNTLKTLLDSSTVMEPGTQPEPKIVRSGTGDDTTLQVETTSNGQTIIPRNETSFLQDHPTAGPFPSLQQIEHLMYLPGRALMSACRLSEAVHRWAKVLDNLYSLWESLWNIYDAMTKPGPSSRPLKIRMLWEEQNPPMLQDLERIVADVQIAEGELDKLAEAVLTEAAAHVSQG</sequence>
<dbReference type="AlphaFoldDB" id="A0A178ZED5"/>
<evidence type="ECO:0000313" key="2">
    <source>
        <dbReference type="EMBL" id="OAP57846.1"/>
    </source>
</evidence>
<gene>
    <name evidence="2" type="ORF">AYL99_08584</name>
</gene>
<evidence type="ECO:0000256" key="1">
    <source>
        <dbReference type="SAM" id="MobiDB-lite"/>
    </source>
</evidence>
<proteinExistence type="predicted"/>
<organism evidence="2 3">
    <name type="scientific">Fonsecaea erecta</name>
    <dbReference type="NCBI Taxonomy" id="1367422"/>
    <lineage>
        <taxon>Eukaryota</taxon>
        <taxon>Fungi</taxon>
        <taxon>Dikarya</taxon>
        <taxon>Ascomycota</taxon>
        <taxon>Pezizomycotina</taxon>
        <taxon>Eurotiomycetes</taxon>
        <taxon>Chaetothyriomycetidae</taxon>
        <taxon>Chaetothyriales</taxon>
        <taxon>Herpotrichiellaceae</taxon>
        <taxon>Fonsecaea</taxon>
    </lineage>
</organism>
<keyword evidence="3" id="KW-1185">Reference proteome</keyword>
<feature type="region of interest" description="Disordered" evidence="1">
    <location>
        <begin position="1"/>
        <end position="42"/>
    </location>
</feature>
<feature type="compositionally biased region" description="Basic residues" evidence="1">
    <location>
        <begin position="1"/>
        <end position="12"/>
    </location>
</feature>
<reference evidence="2 3" key="1">
    <citation type="submission" date="2016-04" db="EMBL/GenBank/DDBJ databases">
        <title>Draft genome of Fonsecaea erecta CBS 125763.</title>
        <authorList>
            <person name="Weiss V.A."/>
            <person name="Vicente V.A."/>
            <person name="Raittz R.T."/>
            <person name="Moreno L.F."/>
            <person name="De Souza E.M."/>
            <person name="Pedrosa F.O."/>
            <person name="Steffens M.B."/>
            <person name="Faoro H."/>
            <person name="Tadra-Sfeir M.Z."/>
            <person name="Najafzadeh M.J."/>
            <person name="Felipe M.S."/>
            <person name="Teixeira M."/>
            <person name="Sun J."/>
            <person name="Xi L."/>
            <person name="Gomes R."/>
            <person name="De Azevedo C.M."/>
            <person name="Salgado C.G."/>
            <person name="Da Silva M.B."/>
            <person name="Nascimento M.F."/>
            <person name="Queiroz-Telles F."/>
            <person name="Attili D.S."/>
            <person name="Gorbushina A."/>
        </authorList>
    </citation>
    <scope>NUCLEOTIDE SEQUENCE [LARGE SCALE GENOMIC DNA]</scope>
    <source>
        <strain evidence="2 3">CBS 125763</strain>
    </source>
</reference>
<feature type="region of interest" description="Disordered" evidence="1">
    <location>
        <begin position="87"/>
        <end position="107"/>
    </location>
</feature>
<dbReference type="RefSeq" id="XP_018691213.1">
    <property type="nucleotide sequence ID" value="XM_018840092.1"/>
</dbReference>